<feature type="compositionally biased region" description="Polar residues" evidence="2">
    <location>
        <begin position="106"/>
        <end position="115"/>
    </location>
</feature>
<dbReference type="InterPro" id="IPR013929">
    <property type="entry name" value="RPAP1_C"/>
</dbReference>
<feature type="domain" description="RPAP1 C-terminal" evidence="3">
    <location>
        <begin position="469"/>
        <end position="536"/>
    </location>
</feature>
<feature type="compositionally biased region" description="Polar residues" evidence="2">
    <location>
        <begin position="25"/>
        <end position="36"/>
    </location>
</feature>
<feature type="compositionally biased region" description="Basic and acidic residues" evidence="2">
    <location>
        <begin position="1"/>
        <end position="11"/>
    </location>
</feature>
<dbReference type="Pfam" id="PF08620">
    <property type="entry name" value="RPAP1_C"/>
    <property type="match status" value="1"/>
</dbReference>
<dbReference type="GO" id="GO:0006366">
    <property type="term" value="P:transcription by RNA polymerase II"/>
    <property type="evidence" value="ECO:0007669"/>
    <property type="project" value="InterPro"/>
</dbReference>
<reference evidence="5 6" key="1">
    <citation type="submission" date="2015-01" db="EMBL/GenBank/DDBJ databases">
        <title>The Genome Sequence of Ochroconis gallopava CBS43764.</title>
        <authorList>
            <consortium name="The Broad Institute Genomics Platform"/>
            <person name="Cuomo C."/>
            <person name="de Hoog S."/>
            <person name="Gorbushina A."/>
            <person name="Stielow B."/>
            <person name="Teixiera M."/>
            <person name="Abouelleil A."/>
            <person name="Chapman S.B."/>
            <person name="Priest M."/>
            <person name="Young S.K."/>
            <person name="Wortman J."/>
            <person name="Nusbaum C."/>
            <person name="Birren B."/>
        </authorList>
    </citation>
    <scope>NUCLEOTIDE SEQUENCE [LARGE SCALE GENOMIC DNA]</scope>
    <source>
        <strain evidence="5 6">CBS 43764</strain>
    </source>
</reference>
<feature type="region of interest" description="Disordered" evidence="2">
    <location>
        <begin position="167"/>
        <end position="274"/>
    </location>
</feature>
<dbReference type="RefSeq" id="XP_016209743.1">
    <property type="nucleotide sequence ID" value="XM_016362458.1"/>
</dbReference>
<feature type="compositionally biased region" description="Low complexity" evidence="2">
    <location>
        <begin position="360"/>
        <end position="374"/>
    </location>
</feature>
<dbReference type="EMBL" id="KN847570">
    <property type="protein sequence ID" value="KIV99873.1"/>
    <property type="molecule type" value="Genomic_DNA"/>
</dbReference>
<dbReference type="InterPro" id="IPR013930">
    <property type="entry name" value="RPAP1_N"/>
</dbReference>
<feature type="region of interest" description="Disordered" evidence="2">
    <location>
        <begin position="289"/>
        <end position="402"/>
    </location>
</feature>
<feature type="compositionally biased region" description="Basic and acidic residues" evidence="2">
    <location>
        <begin position="181"/>
        <end position="202"/>
    </location>
</feature>
<feature type="compositionally biased region" description="Low complexity" evidence="2">
    <location>
        <begin position="85"/>
        <end position="105"/>
    </location>
</feature>
<dbReference type="PANTHER" id="PTHR21483:SF18">
    <property type="entry name" value="RNA POLYMERASE II-ASSOCIATED PROTEIN 1"/>
    <property type="match status" value="1"/>
</dbReference>
<feature type="domain" description="RPAP1 N-terminal" evidence="4">
    <location>
        <begin position="127"/>
        <end position="171"/>
    </location>
</feature>
<evidence type="ECO:0008006" key="7">
    <source>
        <dbReference type="Google" id="ProtNLM"/>
    </source>
</evidence>
<evidence type="ECO:0000259" key="3">
    <source>
        <dbReference type="Pfam" id="PF08620"/>
    </source>
</evidence>
<dbReference type="PANTHER" id="PTHR21483">
    <property type="entry name" value="RNA POLYMERASE II-ASSOCIATED PROTEIN 1"/>
    <property type="match status" value="1"/>
</dbReference>
<dbReference type="Pfam" id="PF08621">
    <property type="entry name" value="RPAP1_N"/>
    <property type="match status" value="1"/>
</dbReference>
<comment type="similarity">
    <text evidence="1">Belongs to the RPAP1 family.</text>
</comment>
<protein>
    <recommendedName>
        <fullName evidence="7">RNA polymerase II-associated protein 1 N-terminal domain-containing protein</fullName>
    </recommendedName>
</protein>
<gene>
    <name evidence="5" type="ORF">PV09_08540</name>
</gene>
<dbReference type="InterPro" id="IPR039913">
    <property type="entry name" value="RPAP1/Rba50"/>
</dbReference>
<dbReference type="AlphaFoldDB" id="A0A0D2ALC4"/>
<dbReference type="VEuPathDB" id="FungiDB:PV09_08540"/>
<dbReference type="STRING" id="253628.A0A0D2ALC4"/>
<dbReference type="Proteomes" id="UP000053259">
    <property type="component" value="Unassembled WGS sequence"/>
</dbReference>
<organism evidence="5 6">
    <name type="scientific">Verruconis gallopava</name>
    <dbReference type="NCBI Taxonomy" id="253628"/>
    <lineage>
        <taxon>Eukaryota</taxon>
        <taxon>Fungi</taxon>
        <taxon>Dikarya</taxon>
        <taxon>Ascomycota</taxon>
        <taxon>Pezizomycotina</taxon>
        <taxon>Dothideomycetes</taxon>
        <taxon>Pleosporomycetidae</taxon>
        <taxon>Venturiales</taxon>
        <taxon>Sympoventuriaceae</taxon>
        <taxon>Verruconis</taxon>
    </lineage>
</organism>
<feature type="region of interest" description="Disordered" evidence="2">
    <location>
        <begin position="1"/>
        <end position="37"/>
    </location>
</feature>
<feature type="compositionally biased region" description="Polar residues" evidence="2">
    <location>
        <begin position="308"/>
        <end position="329"/>
    </location>
</feature>
<feature type="compositionally biased region" description="Basic and acidic residues" evidence="2">
    <location>
        <begin position="117"/>
        <end position="135"/>
    </location>
</feature>
<dbReference type="FunCoup" id="A0A0D2ALC4">
    <property type="interactions" value="145"/>
</dbReference>
<feature type="region of interest" description="Disordered" evidence="2">
    <location>
        <begin position="51"/>
        <end position="142"/>
    </location>
</feature>
<accession>A0A0D2ALC4</accession>
<dbReference type="GeneID" id="27316513"/>
<dbReference type="InParanoid" id="A0A0D2ALC4"/>
<feature type="compositionally biased region" description="Low complexity" evidence="2">
    <location>
        <begin position="251"/>
        <end position="266"/>
    </location>
</feature>
<proteinExistence type="inferred from homology"/>
<evidence type="ECO:0000256" key="2">
    <source>
        <dbReference type="SAM" id="MobiDB-lite"/>
    </source>
</evidence>
<evidence type="ECO:0000313" key="6">
    <source>
        <dbReference type="Proteomes" id="UP000053259"/>
    </source>
</evidence>
<evidence type="ECO:0000256" key="1">
    <source>
        <dbReference type="ARBA" id="ARBA00009953"/>
    </source>
</evidence>
<feature type="compositionally biased region" description="Polar residues" evidence="2">
    <location>
        <begin position="217"/>
        <end position="226"/>
    </location>
</feature>
<evidence type="ECO:0000259" key="4">
    <source>
        <dbReference type="Pfam" id="PF08621"/>
    </source>
</evidence>
<dbReference type="HOGENOM" id="CLU_031074_1_0_1"/>
<sequence>MARIPGERFEIDLDDDTSLAPHDQPQGSVAASSASTIPGFVADVLEREIRSEVTPPSFKSANTATGFPEHKKRTGLSKFRQSKNASSPSSAAASAAPAGVATATSDMTGPSSLTPRPNHDSLSEERKQIDEENRKTIASMTDAEIQAERQELFAGLSPALIEKLLKRSNIDDEPQATEPELSPKAKPSEGENRRPSCADRRVSFALPEEMLEEKESSTTASRHSITSSPSPSLAAKFGSASNSDVSELGLSRTSSNASTASRRSSSGHAHERKVSFVLPDYIELARKANPTAAKHSVASPPVHAADNAESTQQQNNSAPELSRTPSGSAMKSPGQRPVDHARKVSFALPESQITGERRPSSAASHSLSSSPSPRFVDGLDSLPAEPVDDLQLSQPEDGLPPADQGTIHFPKPPAAPELDPNAPTFLEDLHKNYFPNLAHDPSKLAWMAPATDEENASYDPSRTNLDPKDVRFDFKGRIIPPSRSAQIPTDAGLHHHGDAPSAAGYTISELGLLARSAFPAQRSLAIQTIGRILYRLGRGEFGNENDIDVDGPDGERAMLAKGLWEAVEESRVIDTITAEAAKDRGHQTSIALAQEAVWNWRKGGGRQRKAV</sequence>
<name>A0A0D2ALC4_9PEZI</name>
<keyword evidence="6" id="KW-1185">Reference proteome</keyword>
<dbReference type="OrthoDB" id="348201at2759"/>
<evidence type="ECO:0000313" key="5">
    <source>
        <dbReference type="EMBL" id="KIV99873.1"/>
    </source>
</evidence>